<evidence type="ECO:0000256" key="1">
    <source>
        <dbReference type="ARBA" id="ARBA00023015"/>
    </source>
</evidence>
<evidence type="ECO:0000256" key="2">
    <source>
        <dbReference type="ARBA" id="ARBA00023163"/>
    </source>
</evidence>
<dbReference type="PROSITE" id="PS50985">
    <property type="entry name" value="GRAS"/>
    <property type="match status" value="1"/>
</dbReference>
<evidence type="ECO:0000256" key="4">
    <source>
        <dbReference type="SAM" id="MobiDB-lite"/>
    </source>
</evidence>
<dbReference type="PANTHER" id="PTHR31636">
    <property type="entry name" value="OSJNBA0084A10.13 PROTEIN-RELATED"/>
    <property type="match status" value="1"/>
</dbReference>
<comment type="similarity">
    <text evidence="3">Belongs to the GRAS family.</text>
</comment>
<feature type="short sequence motif" description="VHIID" evidence="3">
    <location>
        <begin position="207"/>
        <end position="211"/>
    </location>
</feature>
<comment type="caution">
    <text evidence="5">The sequence shown here is derived from an EMBL/GenBank/DDBJ whole genome shotgun (WGS) entry which is preliminary data.</text>
</comment>
<dbReference type="EMBL" id="JAAMPC010000563">
    <property type="protein sequence ID" value="KAG2242266.1"/>
    <property type="molecule type" value="Genomic_DNA"/>
</dbReference>
<feature type="compositionally biased region" description="Low complexity" evidence="4">
    <location>
        <begin position="8"/>
        <end position="24"/>
    </location>
</feature>
<evidence type="ECO:0000313" key="6">
    <source>
        <dbReference type="Proteomes" id="UP000886595"/>
    </source>
</evidence>
<protein>
    <recommendedName>
        <fullName evidence="7">Scarecrow-like protein 15</fullName>
    </recommendedName>
</protein>
<reference evidence="5 6" key="1">
    <citation type="submission" date="2020-02" db="EMBL/GenBank/DDBJ databases">
        <authorList>
            <person name="Ma Q."/>
            <person name="Huang Y."/>
            <person name="Song X."/>
            <person name="Pei D."/>
        </authorList>
    </citation>
    <scope>NUCLEOTIDE SEQUENCE [LARGE SCALE GENOMIC DNA]</scope>
    <source>
        <strain evidence="5">Sxm20200214</strain>
        <tissue evidence="5">Leaf</tissue>
    </source>
</reference>
<gene>
    <name evidence="5" type="ORF">Bca52824_095895</name>
</gene>
<feature type="region of interest" description="Leucine repeat II (LRII)" evidence="3">
    <location>
        <begin position="253"/>
        <end position="285"/>
    </location>
</feature>
<feature type="region of interest" description="SAW" evidence="3">
    <location>
        <begin position="388"/>
        <end position="460"/>
    </location>
</feature>
<sequence>MKLQASSPQDNQPSNTTNNSTDSNHLSMDEHAMRSMDWDSIMKELEVDDDSAPYQLQPSSFNLPVFPDIDSSDVYPGPNQITGYGFNSLDSVDNGGFDYIEDLIRVVDCIESDELHLAHVVLSQLNQRLQTSAGRPLQRAAFYFKEALGSLLTGTNRNQLFSWSDIVQKIRAIKEFSGISPIPLFSHFTANQAILDSLSTQSSSPFVHVVDFEIGFGGQYASLMREIAEKSANGGFLRVTAVVAEDRAVETRLVKENLTQFAAEMKIRFQIEFVMMKTFEMLSFKAVRFVDGERTVVLISPAIFRRANGIAEFVNNLGRVSPNVVVFVDSEGCTETAGSGSFRREFVSAFEFYTMVLESLDAAAPPGDLVKKIVETFLLRPKISAAVETVSDRRSAGEMTWREMFCAAGMRPVQLSQFADFQAECLLEKAQVRGFHVAKRQGELVLCWHGRALVATSAWRF</sequence>
<keyword evidence="6" id="KW-1185">Reference proteome</keyword>
<organism evidence="5 6">
    <name type="scientific">Brassica carinata</name>
    <name type="common">Ethiopian mustard</name>
    <name type="synonym">Abyssinian cabbage</name>
    <dbReference type="NCBI Taxonomy" id="52824"/>
    <lineage>
        <taxon>Eukaryota</taxon>
        <taxon>Viridiplantae</taxon>
        <taxon>Streptophyta</taxon>
        <taxon>Embryophyta</taxon>
        <taxon>Tracheophyta</taxon>
        <taxon>Spermatophyta</taxon>
        <taxon>Magnoliopsida</taxon>
        <taxon>eudicotyledons</taxon>
        <taxon>Gunneridae</taxon>
        <taxon>Pentapetalae</taxon>
        <taxon>rosids</taxon>
        <taxon>malvids</taxon>
        <taxon>Brassicales</taxon>
        <taxon>Brassicaceae</taxon>
        <taxon>Brassiceae</taxon>
        <taxon>Brassica</taxon>
    </lineage>
</organism>
<dbReference type="AlphaFoldDB" id="A0A8X7TIH5"/>
<dbReference type="Proteomes" id="UP000886595">
    <property type="component" value="Unassembled WGS sequence"/>
</dbReference>
<evidence type="ECO:0000313" key="5">
    <source>
        <dbReference type="EMBL" id="KAG2242266.1"/>
    </source>
</evidence>
<accession>A0A8X7TIH5</accession>
<keyword evidence="2" id="KW-0804">Transcription</keyword>
<name>A0A8X7TIH5_BRACI</name>
<dbReference type="Pfam" id="PF03514">
    <property type="entry name" value="GRAS"/>
    <property type="match status" value="1"/>
</dbReference>
<comment type="caution">
    <text evidence="3">Lacks conserved residue(s) required for the propagation of feature annotation.</text>
</comment>
<dbReference type="InterPro" id="IPR005202">
    <property type="entry name" value="TF_GRAS"/>
</dbReference>
<feature type="region of interest" description="Disordered" evidence="4">
    <location>
        <begin position="1"/>
        <end position="26"/>
    </location>
</feature>
<proteinExistence type="inferred from homology"/>
<dbReference type="OrthoDB" id="764992at2759"/>
<keyword evidence="1" id="KW-0805">Transcription regulation</keyword>
<evidence type="ECO:0008006" key="7">
    <source>
        <dbReference type="Google" id="ProtNLM"/>
    </source>
</evidence>
<evidence type="ECO:0000256" key="3">
    <source>
        <dbReference type="PROSITE-ProRule" id="PRU01191"/>
    </source>
</evidence>